<dbReference type="PANTHER" id="PTHR43638:SF3">
    <property type="entry name" value="ALDEHYDE REDUCTASE"/>
    <property type="match status" value="1"/>
</dbReference>
<dbReference type="InterPro" id="IPR020471">
    <property type="entry name" value="AKR"/>
</dbReference>
<evidence type="ECO:0000259" key="1">
    <source>
        <dbReference type="Pfam" id="PF00248"/>
    </source>
</evidence>
<dbReference type="SUPFAM" id="SSF51430">
    <property type="entry name" value="NAD(P)-linked oxidoreductase"/>
    <property type="match status" value="1"/>
</dbReference>
<reference evidence="2 3" key="1">
    <citation type="submission" date="2023-10" db="EMBL/GenBank/DDBJ databases">
        <title>The genome sequence of Streptomyces sp. HUAS YS2.</title>
        <authorList>
            <person name="Mo P."/>
        </authorList>
    </citation>
    <scope>NUCLEOTIDE SEQUENCE [LARGE SCALE GENOMIC DNA]</scope>
    <source>
        <strain evidence="2 3">HUAS YS2</strain>
    </source>
</reference>
<feature type="domain" description="NADP-dependent oxidoreductase" evidence="1">
    <location>
        <begin position="22"/>
        <end position="288"/>
    </location>
</feature>
<dbReference type="RefSeq" id="WP_318104660.1">
    <property type="nucleotide sequence ID" value="NZ_CP137573.1"/>
</dbReference>
<organism evidence="2 3">
    <name type="scientific">Streptomyces solicathayae</name>
    <dbReference type="NCBI Taxonomy" id="3081768"/>
    <lineage>
        <taxon>Bacteria</taxon>
        <taxon>Bacillati</taxon>
        <taxon>Actinomycetota</taxon>
        <taxon>Actinomycetes</taxon>
        <taxon>Kitasatosporales</taxon>
        <taxon>Streptomycetaceae</taxon>
        <taxon>Streptomyces</taxon>
    </lineage>
</organism>
<dbReference type="PANTHER" id="PTHR43638">
    <property type="entry name" value="OXIDOREDUCTASE, ALDO/KETO REDUCTASE FAMILY PROTEIN"/>
    <property type="match status" value="1"/>
</dbReference>
<keyword evidence="3" id="KW-1185">Reference proteome</keyword>
<accession>A0ABZ0LUC8</accession>
<evidence type="ECO:0000313" key="3">
    <source>
        <dbReference type="Proteomes" id="UP001301731"/>
    </source>
</evidence>
<dbReference type="PRINTS" id="PR00069">
    <property type="entry name" value="ALDKETRDTASE"/>
</dbReference>
<dbReference type="EMBL" id="CP137573">
    <property type="protein sequence ID" value="WOX23112.1"/>
    <property type="molecule type" value="Genomic_DNA"/>
</dbReference>
<gene>
    <name evidence="2" type="ORF">R2D22_17615</name>
</gene>
<proteinExistence type="predicted"/>
<evidence type="ECO:0000313" key="2">
    <source>
        <dbReference type="EMBL" id="WOX23112.1"/>
    </source>
</evidence>
<dbReference type="CDD" id="cd19088">
    <property type="entry name" value="AKR_AKR13B1"/>
    <property type="match status" value="1"/>
</dbReference>
<dbReference type="Proteomes" id="UP001301731">
    <property type="component" value="Chromosome"/>
</dbReference>
<dbReference type="Gene3D" id="3.20.20.100">
    <property type="entry name" value="NADP-dependent oxidoreductase domain"/>
    <property type="match status" value="1"/>
</dbReference>
<dbReference type="NCBIfam" id="NF007695">
    <property type="entry name" value="PRK10376.1"/>
    <property type="match status" value="1"/>
</dbReference>
<dbReference type="InterPro" id="IPR036812">
    <property type="entry name" value="NAD(P)_OxRdtase_dom_sf"/>
</dbReference>
<protein>
    <submittedName>
        <fullName evidence="2">Aldo/keto reductase</fullName>
    </submittedName>
</protein>
<name>A0ABZ0LUC8_9ACTN</name>
<dbReference type="Pfam" id="PF00248">
    <property type="entry name" value="Aldo_ket_red"/>
    <property type="match status" value="1"/>
</dbReference>
<sequence length="291" mass="31392">MTTTDQQTSPTFLLGGDLPVARMGFGAMRLPAREIAGPANDPETSAAVLRRAVELGVNHIDTAWFYFHGGLSANGLIHRTLHPYPEHLVLAAKVGPVRNPDGSWGPPAGPRELAADVHRTLRELGRDRLDLVYLRLQPGGGEGPLADRFAALAALREEGLIRHLGLSNTTTEQLAQAQRIAPVAAVQNQYGLFHRPDPAVLDACTRQGIAYVPFFSLETLGRPEPTEPLHRIAARHEATPAQIKLAWMLAQSPVVLPIPGTSSLPHVEENTAAATVRLAEPDLTMLNALPH</sequence>
<dbReference type="InterPro" id="IPR023210">
    <property type="entry name" value="NADP_OxRdtase_dom"/>
</dbReference>